<dbReference type="AlphaFoldDB" id="A0A818ZIJ7"/>
<feature type="compositionally biased region" description="Low complexity" evidence="1">
    <location>
        <begin position="347"/>
        <end position="369"/>
    </location>
</feature>
<dbReference type="Proteomes" id="UP000663868">
    <property type="component" value="Unassembled WGS sequence"/>
</dbReference>
<feature type="region of interest" description="Disordered" evidence="1">
    <location>
        <begin position="343"/>
        <end position="495"/>
    </location>
</feature>
<proteinExistence type="predicted"/>
<evidence type="ECO:0000256" key="1">
    <source>
        <dbReference type="SAM" id="MobiDB-lite"/>
    </source>
</evidence>
<dbReference type="GO" id="GO:0005737">
    <property type="term" value="C:cytoplasm"/>
    <property type="evidence" value="ECO:0007669"/>
    <property type="project" value="TreeGrafter"/>
</dbReference>
<dbReference type="Proteomes" id="UP000663860">
    <property type="component" value="Unassembled WGS sequence"/>
</dbReference>
<feature type="region of interest" description="Disordered" evidence="1">
    <location>
        <begin position="233"/>
        <end position="257"/>
    </location>
</feature>
<evidence type="ECO:0000313" key="4">
    <source>
        <dbReference type="Proteomes" id="UP000663868"/>
    </source>
</evidence>
<feature type="compositionally biased region" description="Low complexity" evidence="1">
    <location>
        <begin position="450"/>
        <end position="486"/>
    </location>
</feature>
<evidence type="ECO:0000313" key="2">
    <source>
        <dbReference type="EMBL" id="CAF0941589.1"/>
    </source>
</evidence>
<feature type="compositionally biased region" description="Low complexity" evidence="1">
    <location>
        <begin position="233"/>
        <end position="245"/>
    </location>
</feature>
<accession>A0A818ZIJ7</accession>
<protein>
    <submittedName>
        <fullName evidence="3">Uncharacterized protein</fullName>
    </submittedName>
</protein>
<evidence type="ECO:0000313" key="3">
    <source>
        <dbReference type="EMBL" id="CAF3769236.1"/>
    </source>
</evidence>
<dbReference type="EMBL" id="CAJOBB010000878">
    <property type="protein sequence ID" value="CAF3769236.1"/>
    <property type="molecule type" value="Genomic_DNA"/>
</dbReference>
<dbReference type="PANTHER" id="PTHR22922">
    <property type="entry name" value="GPI-ANCHORED PROTEIN P137"/>
    <property type="match status" value="1"/>
</dbReference>
<dbReference type="GO" id="GO:0003723">
    <property type="term" value="F:RNA binding"/>
    <property type="evidence" value="ECO:0007669"/>
    <property type="project" value="TreeGrafter"/>
</dbReference>
<dbReference type="InterPro" id="IPR028816">
    <property type="entry name" value="Caprin"/>
</dbReference>
<comment type="caution">
    <text evidence="3">The sequence shown here is derived from an EMBL/GenBank/DDBJ whole genome shotgun (WGS) entry which is preliminary data.</text>
</comment>
<sequence>MPSVTDLQQQQQTSSSNTHGKSTPPPSSSSTQQLTSADPNNSDPLTQAILLFEKKQRNLGKRKEKLESYKQLAATGAELNKDQKEALAKYPEVLGQIECAKDLGEQFKKIQTETAKYQKRLLKQAADEKRQSVAQRLREYAQIRYLLDHRPTSLKTEESTLLDELSAVIVPTDNTSNSISRSVDTVLSIYQSGPSSTTIKNLPGKNVQEVREILEQLVRNVEPQKVSSVVIPPEQEQTQTQIQTPAPTPAPTPTPIQETIETNNIQSTNNDNNNNNININNNTSLNEYPLQFDTRNPNISLEQIIQDNTFLSNDLHDQSQDNNDNQLSNSEQYLQTFTIVNSNQQPSSSSIENQQQDNSNEQHQQQSDEQWQHQRGNGNVQRNEHGLNEGGHKPYRGRPNHYNQSWRGSNGGRYDNSYGNNQRPYYENNRGRGGSNSNYRGNRGGGGNHRFGNNRGYNNNNGNGYQNSAQYQHNNNNQQQQQQTRSAPPPSTQQQ</sequence>
<feature type="compositionally biased region" description="Basic and acidic residues" evidence="1">
    <location>
        <begin position="382"/>
        <end position="392"/>
    </location>
</feature>
<organism evidence="3 4">
    <name type="scientific">Adineta steineri</name>
    <dbReference type="NCBI Taxonomy" id="433720"/>
    <lineage>
        <taxon>Eukaryota</taxon>
        <taxon>Metazoa</taxon>
        <taxon>Spiralia</taxon>
        <taxon>Gnathifera</taxon>
        <taxon>Rotifera</taxon>
        <taxon>Eurotatoria</taxon>
        <taxon>Bdelloidea</taxon>
        <taxon>Adinetida</taxon>
        <taxon>Adinetidae</taxon>
        <taxon>Adineta</taxon>
    </lineage>
</organism>
<dbReference type="PANTHER" id="PTHR22922:SF19">
    <property type="entry name" value="CAPRIN HOMOLOG"/>
    <property type="match status" value="1"/>
</dbReference>
<gene>
    <name evidence="2" type="ORF">IZO911_LOCUS14469</name>
    <name evidence="3" type="ORF">KXQ929_LOCUS15266</name>
</gene>
<name>A0A818ZIJ7_9BILA</name>
<feature type="region of interest" description="Disordered" evidence="1">
    <location>
        <begin position="1"/>
        <end position="46"/>
    </location>
</feature>
<reference evidence="3" key="1">
    <citation type="submission" date="2021-02" db="EMBL/GenBank/DDBJ databases">
        <authorList>
            <person name="Nowell W R."/>
        </authorList>
    </citation>
    <scope>NUCLEOTIDE SEQUENCE</scope>
</reference>
<dbReference type="EMBL" id="CAJNOE010000120">
    <property type="protein sequence ID" value="CAF0941589.1"/>
    <property type="molecule type" value="Genomic_DNA"/>
</dbReference>